<reference evidence="3" key="1">
    <citation type="submission" date="2017-02" db="EMBL/GenBank/DDBJ databases">
        <authorList>
            <person name="Mornico D."/>
        </authorList>
    </citation>
    <scope>NUCLEOTIDE SEQUENCE [LARGE SCALE GENOMIC DNA]</scope>
</reference>
<accession>A0A1R4EFG9</accession>
<feature type="region of interest" description="Disordered" evidence="1">
    <location>
        <begin position="214"/>
        <end position="330"/>
    </location>
</feature>
<organism evidence="2 3">
    <name type="scientific">Psychrobacter pasteurii</name>
    <dbReference type="NCBI Taxonomy" id="1945520"/>
    <lineage>
        <taxon>Bacteria</taxon>
        <taxon>Pseudomonadati</taxon>
        <taxon>Pseudomonadota</taxon>
        <taxon>Gammaproteobacteria</taxon>
        <taxon>Moraxellales</taxon>
        <taxon>Moraxellaceae</taxon>
        <taxon>Psychrobacter</taxon>
    </lineage>
</organism>
<dbReference type="AlphaFoldDB" id="A0A1R4EFG9"/>
<feature type="compositionally biased region" description="Low complexity" evidence="1">
    <location>
        <begin position="261"/>
        <end position="276"/>
    </location>
</feature>
<dbReference type="RefSeq" id="WP_077448632.1">
    <property type="nucleotide sequence ID" value="NZ_FUGD01000076.1"/>
</dbReference>
<dbReference type="EMBL" id="FUGD01000076">
    <property type="protein sequence ID" value="SJM37237.1"/>
    <property type="molecule type" value="Genomic_DNA"/>
</dbReference>
<evidence type="ECO:0000313" key="3">
    <source>
        <dbReference type="Proteomes" id="UP000188169"/>
    </source>
</evidence>
<feature type="compositionally biased region" description="Pro residues" evidence="1">
    <location>
        <begin position="278"/>
        <end position="290"/>
    </location>
</feature>
<proteinExistence type="predicted"/>
<keyword evidence="3" id="KW-1185">Reference proteome</keyword>
<evidence type="ECO:0008006" key="4">
    <source>
        <dbReference type="Google" id="ProtNLM"/>
    </source>
</evidence>
<evidence type="ECO:0000313" key="2">
    <source>
        <dbReference type="EMBL" id="SJM37237.1"/>
    </source>
</evidence>
<evidence type="ECO:0000256" key="1">
    <source>
        <dbReference type="SAM" id="MobiDB-lite"/>
    </source>
</evidence>
<dbReference type="STRING" id="1945520.A1019T_01209"/>
<dbReference type="Proteomes" id="UP000188169">
    <property type="component" value="Unassembled WGS sequence"/>
</dbReference>
<protein>
    <recommendedName>
        <fullName evidence="4">Lipoprotein</fullName>
    </recommendedName>
</protein>
<sequence length="330" mass="35294">MKLSFDRVSRPAGLVGVMLLCGLTAVGCSKKEESTDKSDEAKVEVVTTDPVVQCDDQVALTQLTQTVQSTLGSQSQRLFNSYAESNGETLSLTNLKSAVGSVLVDVANPREIQGANAQGMITCSASLSLTLPNQDVSRANRVYTQVEDRSLADLLRSEGIILNNNMLVSDNFNYVVGMQGGQSVARVVGQPAILMAAADIISKSQYQAIIDARRSAPDTNKPRPAPALPAEPRQPTQPRVRPEPEQKQKAPVRQTQPARSAEAQTQAQQKPAAKPAEPAKPQPAETPKPSKPAAEEANNTAAKPVEAPKNLTTPKDDSIEMVIIEEDGTY</sequence>
<dbReference type="OrthoDB" id="6656159at2"/>
<gene>
    <name evidence="2" type="ORF">A1019T_01209</name>
</gene>
<dbReference type="PROSITE" id="PS51257">
    <property type="entry name" value="PROKAR_LIPOPROTEIN"/>
    <property type="match status" value="1"/>
</dbReference>
<name>A0A1R4EFG9_9GAMM</name>